<dbReference type="PANTHER" id="PTHR30086:SF20">
    <property type="entry name" value="ARGININE EXPORTER PROTEIN ARGO-RELATED"/>
    <property type="match status" value="1"/>
</dbReference>
<feature type="transmembrane region" description="Helical" evidence="6">
    <location>
        <begin position="113"/>
        <end position="141"/>
    </location>
</feature>
<dbReference type="Pfam" id="PF01810">
    <property type="entry name" value="LysE"/>
    <property type="match status" value="1"/>
</dbReference>
<dbReference type="GO" id="GO:0015171">
    <property type="term" value="F:amino acid transmembrane transporter activity"/>
    <property type="evidence" value="ECO:0007669"/>
    <property type="project" value="TreeGrafter"/>
</dbReference>
<evidence type="ECO:0000256" key="2">
    <source>
        <dbReference type="ARBA" id="ARBA00022475"/>
    </source>
</evidence>
<keyword evidence="5 6" id="KW-0472">Membrane</keyword>
<accession>A0A1M6EAT4</accession>
<evidence type="ECO:0000313" key="7">
    <source>
        <dbReference type="EMBL" id="SHI82614.1"/>
    </source>
</evidence>
<protein>
    <submittedName>
        <fullName evidence="7">Threonine/homoserine/homoserine lactone efflux protein</fullName>
    </submittedName>
</protein>
<keyword evidence="4 6" id="KW-1133">Transmembrane helix</keyword>
<feature type="transmembrane region" description="Helical" evidence="6">
    <location>
        <begin position="40"/>
        <end position="67"/>
    </location>
</feature>
<feature type="transmembrane region" description="Helical" evidence="6">
    <location>
        <begin position="186"/>
        <end position="207"/>
    </location>
</feature>
<proteinExistence type="predicted"/>
<evidence type="ECO:0000256" key="1">
    <source>
        <dbReference type="ARBA" id="ARBA00004651"/>
    </source>
</evidence>
<dbReference type="AlphaFoldDB" id="A0A1M6EAT4"/>
<dbReference type="EMBL" id="FQZE01000006">
    <property type="protein sequence ID" value="SHI82614.1"/>
    <property type="molecule type" value="Genomic_DNA"/>
</dbReference>
<dbReference type="Proteomes" id="UP000184050">
    <property type="component" value="Unassembled WGS sequence"/>
</dbReference>
<feature type="transmembrane region" description="Helical" evidence="6">
    <location>
        <begin position="73"/>
        <end position="92"/>
    </location>
</feature>
<feature type="transmembrane region" description="Helical" evidence="6">
    <location>
        <begin position="147"/>
        <end position="165"/>
    </location>
</feature>
<gene>
    <name evidence="7" type="ORF">SAMN05444280_106131</name>
</gene>
<dbReference type="PANTHER" id="PTHR30086">
    <property type="entry name" value="ARGININE EXPORTER PROTEIN ARGO"/>
    <property type="match status" value="1"/>
</dbReference>
<evidence type="ECO:0000256" key="6">
    <source>
        <dbReference type="SAM" id="Phobius"/>
    </source>
</evidence>
<dbReference type="STRING" id="1168035.SAMN05444280_106131"/>
<sequence>MIFKLLFEGVLMGFLASVLLGPTGILVIQRTVNQNHLSGMLSGMGAAISDTIYAGISGFSVAVIFHFIRENEVLLKTGISIILLLLGVIILFSNPDKYSQKEINSSKNYFKNFITTFLVAASNPLIMFVHLSLFAVFGIALDIKNPAGALVILSGFFLGALVWWFSLTGVISKFKNKISKKIFLQFNRIAGSTIILIVLGSLLFFFLN</sequence>
<feature type="transmembrane region" description="Helical" evidence="6">
    <location>
        <begin position="6"/>
        <end position="28"/>
    </location>
</feature>
<reference evidence="7 8" key="1">
    <citation type="submission" date="2016-11" db="EMBL/GenBank/DDBJ databases">
        <authorList>
            <person name="Jaros S."/>
            <person name="Januszkiewicz K."/>
            <person name="Wedrychowicz H."/>
        </authorList>
    </citation>
    <scope>NUCLEOTIDE SEQUENCE [LARGE SCALE GENOMIC DNA]</scope>
    <source>
        <strain evidence="7 8">DSM 27063</strain>
    </source>
</reference>
<evidence type="ECO:0000313" key="8">
    <source>
        <dbReference type="Proteomes" id="UP000184050"/>
    </source>
</evidence>
<dbReference type="GO" id="GO:0005886">
    <property type="term" value="C:plasma membrane"/>
    <property type="evidence" value="ECO:0007669"/>
    <property type="project" value="UniProtKB-SubCell"/>
</dbReference>
<organism evidence="7 8">
    <name type="scientific">Tangfeifania diversioriginum</name>
    <dbReference type="NCBI Taxonomy" id="1168035"/>
    <lineage>
        <taxon>Bacteria</taxon>
        <taxon>Pseudomonadati</taxon>
        <taxon>Bacteroidota</taxon>
        <taxon>Bacteroidia</taxon>
        <taxon>Marinilabiliales</taxon>
        <taxon>Prolixibacteraceae</taxon>
        <taxon>Tangfeifania</taxon>
    </lineage>
</organism>
<dbReference type="InterPro" id="IPR001123">
    <property type="entry name" value="LeuE-type"/>
</dbReference>
<keyword evidence="8" id="KW-1185">Reference proteome</keyword>
<dbReference type="RefSeq" id="WP_073167036.1">
    <property type="nucleotide sequence ID" value="NZ_FQZE01000006.1"/>
</dbReference>
<evidence type="ECO:0000256" key="4">
    <source>
        <dbReference type="ARBA" id="ARBA00022989"/>
    </source>
</evidence>
<name>A0A1M6EAT4_9BACT</name>
<evidence type="ECO:0000256" key="5">
    <source>
        <dbReference type="ARBA" id="ARBA00023136"/>
    </source>
</evidence>
<keyword evidence="3 6" id="KW-0812">Transmembrane</keyword>
<evidence type="ECO:0000256" key="3">
    <source>
        <dbReference type="ARBA" id="ARBA00022692"/>
    </source>
</evidence>
<keyword evidence="2" id="KW-1003">Cell membrane</keyword>
<dbReference type="OrthoDB" id="7874789at2"/>
<comment type="subcellular location">
    <subcellularLocation>
        <location evidence="1">Cell membrane</location>
        <topology evidence="1">Multi-pass membrane protein</topology>
    </subcellularLocation>
</comment>